<keyword evidence="5" id="KW-1185">Reference proteome</keyword>
<dbReference type="EMBL" id="NHON01000021">
    <property type="protein sequence ID" value="OWJ66655.1"/>
    <property type="molecule type" value="Genomic_DNA"/>
</dbReference>
<dbReference type="InterPro" id="IPR001638">
    <property type="entry name" value="Solute-binding_3/MltF_N"/>
</dbReference>
<accession>A0A211ZN03</accession>
<reference evidence="5" key="1">
    <citation type="submission" date="2017-05" db="EMBL/GenBank/DDBJ databases">
        <authorList>
            <person name="Macchi M."/>
            <person name="Festa S."/>
            <person name="Coppotelli B.M."/>
            <person name="Morelli I.S."/>
        </authorList>
    </citation>
    <scope>NUCLEOTIDE SEQUENCE [LARGE SCALE GENOMIC DNA]</scope>
    <source>
        <strain evidence="5">I</strain>
    </source>
</reference>
<evidence type="ECO:0000313" key="4">
    <source>
        <dbReference type="EMBL" id="OWJ66655.1"/>
    </source>
</evidence>
<feature type="domain" description="Solute-binding protein family 3/N-terminal" evidence="3">
    <location>
        <begin position="38"/>
        <end position="266"/>
    </location>
</feature>
<dbReference type="Pfam" id="PF00497">
    <property type="entry name" value="SBP_bac_3"/>
    <property type="match status" value="1"/>
</dbReference>
<sequence>MGAIPSRFSSTIIFGLSALCSTAAMAGGTVPSFVQNGTLKVCTAGDFPPMEYYEHPGDTQMVGVEIDVVSALARIWNAKPDFVIAPFTGLLSSLEARRCDLVASGISVTPERLKTYDALPYFTTAVVVLTPASDTATARPEDLSGKVIAIEAGTTYEARAADLNSTLRAGAQPEVTVQTYPSAAAVIQQILVGRAAATFTQDTTAIFRRNQMPDALRIAYTYPDHNTYGLYLRRSGDDLQSLRQAFATLRQSGELAAIAARWGIAETALDAAAGPQ</sequence>
<evidence type="ECO:0000256" key="2">
    <source>
        <dbReference type="SAM" id="SignalP"/>
    </source>
</evidence>
<dbReference type="Gene3D" id="3.40.190.10">
    <property type="entry name" value="Periplasmic binding protein-like II"/>
    <property type="match status" value="2"/>
</dbReference>
<evidence type="ECO:0000259" key="3">
    <source>
        <dbReference type="SMART" id="SM00062"/>
    </source>
</evidence>
<name>A0A211ZN03_9PROT</name>
<keyword evidence="1 2" id="KW-0732">Signal</keyword>
<feature type="signal peptide" evidence="2">
    <location>
        <begin position="1"/>
        <end position="26"/>
    </location>
</feature>
<gene>
    <name evidence="4" type="ORF">BWR60_13460</name>
</gene>
<dbReference type="PANTHER" id="PTHR35936">
    <property type="entry name" value="MEMBRANE-BOUND LYTIC MUREIN TRANSGLYCOSYLASE F"/>
    <property type="match status" value="1"/>
</dbReference>
<organism evidence="4 5">
    <name type="scientific">Inquilinus limosus</name>
    <dbReference type="NCBI Taxonomy" id="171674"/>
    <lineage>
        <taxon>Bacteria</taxon>
        <taxon>Pseudomonadati</taxon>
        <taxon>Pseudomonadota</taxon>
        <taxon>Alphaproteobacteria</taxon>
        <taxon>Rhodospirillales</taxon>
        <taxon>Rhodospirillaceae</taxon>
        <taxon>Inquilinus</taxon>
    </lineage>
</organism>
<protein>
    <submittedName>
        <fullName evidence="4">ABC transporter substrate-binding protein</fullName>
    </submittedName>
</protein>
<dbReference type="SMART" id="SM00062">
    <property type="entry name" value="PBPb"/>
    <property type="match status" value="1"/>
</dbReference>
<dbReference type="AlphaFoldDB" id="A0A211ZN03"/>
<proteinExistence type="predicted"/>
<dbReference type="PANTHER" id="PTHR35936:SF17">
    <property type="entry name" value="ARGININE-BINDING EXTRACELLULAR PROTEIN ARTP"/>
    <property type="match status" value="1"/>
</dbReference>
<evidence type="ECO:0000313" key="5">
    <source>
        <dbReference type="Proteomes" id="UP000196655"/>
    </source>
</evidence>
<evidence type="ECO:0000256" key="1">
    <source>
        <dbReference type="ARBA" id="ARBA00022729"/>
    </source>
</evidence>
<feature type="chain" id="PRO_5012419773" evidence="2">
    <location>
        <begin position="27"/>
        <end position="276"/>
    </location>
</feature>
<dbReference type="Proteomes" id="UP000196655">
    <property type="component" value="Unassembled WGS sequence"/>
</dbReference>
<comment type="caution">
    <text evidence="4">The sequence shown here is derived from an EMBL/GenBank/DDBJ whole genome shotgun (WGS) entry which is preliminary data.</text>
</comment>
<dbReference type="OrthoDB" id="9814550at2"/>
<dbReference type="SUPFAM" id="SSF53850">
    <property type="entry name" value="Periplasmic binding protein-like II"/>
    <property type="match status" value="1"/>
</dbReference>